<dbReference type="InterPro" id="IPR001509">
    <property type="entry name" value="Epimerase_deHydtase"/>
</dbReference>
<dbReference type="CDD" id="cd05271">
    <property type="entry name" value="NDUFA9_like_SDR_a"/>
    <property type="match status" value="1"/>
</dbReference>
<organism evidence="2 3">
    <name type="scientific">Limnohabitans curvus</name>
    <dbReference type="NCBI Taxonomy" id="323423"/>
    <lineage>
        <taxon>Bacteria</taxon>
        <taxon>Pseudomonadati</taxon>
        <taxon>Pseudomonadota</taxon>
        <taxon>Betaproteobacteria</taxon>
        <taxon>Burkholderiales</taxon>
        <taxon>Comamonadaceae</taxon>
        <taxon>Limnohabitans</taxon>
    </lineage>
</organism>
<dbReference type="Proteomes" id="UP000251341">
    <property type="component" value="Unassembled WGS sequence"/>
</dbReference>
<dbReference type="GO" id="GO:0044877">
    <property type="term" value="F:protein-containing complex binding"/>
    <property type="evidence" value="ECO:0007669"/>
    <property type="project" value="TreeGrafter"/>
</dbReference>
<feature type="domain" description="NAD-dependent epimerase/dehydratase" evidence="1">
    <location>
        <begin position="9"/>
        <end position="214"/>
    </location>
</feature>
<evidence type="ECO:0000259" key="1">
    <source>
        <dbReference type="Pfam" id="PF01370"/>
    </source>
</evidence>
<comment type="caution">
    <text evidence="2">The sequence shown here is derived from an EMBL/GenBank/DDBJ whole genome shotgun (WGS) entry which is preliminary data.</text>
</comment>
<dbReference type="InterPro" id="IPR036291">
    <property type="entry name" value="NAD(P)-bd_dom_sf"/>
</dbReference>
<dbReference type="PANTHER" id="PTHR12126">
    <property type="entry name" value="NADH-UBIQUINONE OXIDOREDUCTASE 39 KDA SUBUNIT-RELATED"/>
    <property type="match status" value="1"/>
</dbReference>
<evidence type="ECO:0000313" key="2">
    <source>
        <dbReference type="EMBL" id="PUE59663.1"/>
    </source>
</evidence>
<dbReference type="Pfam" id="PF01370">
    <property type="entry name" value="Epimerase"/>
    <property type="match status" value="1"/>
</dbReference>
<protein>
    <submittedName>
        <fullName evidence="2">NAD-dependent dehydratase</fullName>
    </submittedName>
</protein>
<dbReference type="PANTHER" id="PTHR12126:SF11">
    <property type="entry name" value="NADH DEHYDROGENASE [UBIQUINONE] 1 ALPHA SUBCOMPLEX SUBUNIT 9, MITOCHONDRIAL"/>
    <property type="match status" value="1"/>
</dbReference>
<sequence length="304" mass="33160">MQQTTVKKILVLGGSGFVGRHVCSRLSLQHHQITVPTRRLPARHIQMMPGVSVVQADVHDAKQLQALVHGHDVVINLIAILHGTEEEFTHAHVTLPTNLARACHAENVTRLIHVSALGADVHGPSMYQRSKARGELALLSAAEKAPLGLTLLRPSVIFGKDDQFINLFAKLQKVFPVMPLAGAHTRFQPVWVHDVAQAIVHCVNTSSTEGQVFELCGPDILTLTELVQLAGHWVGKQRPVISLPYAMGWLQALLMEWAPGKPLMSRDNLDSMKVNNIASGHAQGLHALGIAEPKSIKRLFVAGH</sequence>
<reference evidence="2 3" key="1">
    <citation type="submission" date="2017-04" db="EMBL/GenBank/DDBJ databases">
        <title>Unexpected and diverse lifestyles within the genus Limnohabitans.</title>
        <authorList>
            <person name="Kasalicky V."/>
            <person name="Mehrshad M."/>
            <person name="Andrei S.-A."/>
            <person name="Salcher M."/>
            <person name="Kratochvilova H."/>
            <person name="Simek K."/>
            <person name="Ghai R."/>
        </authorList>
    </citation>
    <scope>NUCLEOTIDE SEQUENCE [LARGE SCALE GENOMIC DNA]</scope>
    <source>
        <strain evidence="2 3">MWH-C5</strain>
    </source>
</reference>
<accession>A0A315EPI5</accession>
<dbReference type="SUPFAM" id="SSF51735">
    <property type="entry name" value="NAD(P)-binding Rossmann-fold domains"/>
    <property type="match status" value="1"/>
</dbReference>
<proteinExistence type="predicted"/>
<dbReference type="InterPro" id="IPR051207">
    <property type="entry name" value="ComplexI_NDUFA9_subunit"/>
</dbReference>
<dbReference type="AlphaFoldDB" id="A0A315EPI5"/>
<keyword evidence="3" id="KW-1185">Reference proteome</keyword>
<evidence type="ECO:0000313" key="3">
    <source>
        <dbReference type="Proteomes" id="UP000251341"/>
    </source>
</evidence>
<dbReference type="RefSeq" id="WP_108402216.1">
    <property type="nucleotide sequence ID" value="NZ_NESP01000001.1"/>
</dbReference>
<dbReference type="Gene3D" id="3.40.50.720">
    <property type="entry name" value="NAD(P)-binding Rossmann-like Domain"/>
    <property type="match status" value="1"/>
</dbReference>
<dbReference type="EMBL" id="NESP01000001">
    <property type="protein sequence ID" value="PUE59663.1"/>
    <property type="molecule type" value="Genomic_DNA"/>
</dbReference>
<gene>
    <name evidence="2" type="ORF">B9Z44_08795</name>
</gene>
<name>A0A315EPI5_9BURK</name>